<dbReference type="InterPro" id="IPR037235">
    <property type="entry name" value="TRCF-like_C_D7"/>
</dbReference>
<dbReference type="Gene3D" id="2.40.10.170">
    <property type="match status" value="1"/>
</dbReference>
<dbReference type="InterPro" id="IPR014001">
    <property type="entry name" value="Helicase_ATP-bd"/>
</dbReference>
<proteinExistence type="inferred from homology"/>
<dbReference type="Gene3D" id="3.40.50.300">
    <property type="entry name" value="P-loop containing nucleotide triphosphate hydrolases"/>
    <property type="match status" value="2"/>
</dbReference>
<accession>A0ABN4PSK8</accession>
<dbReference type="PROSITE" id="PS51192">
    <property type="entry name" value="HELICASE_ATP_BIND_1"/>
    <property type="match status" value="1"/>
</dbReference>
<evidence type="ECO:0000256" key="8">
    <source>
        <dbReference type="ARBA" id="ARBA00023204"/>
    </source>
</evidence>
<dbReference type="InterPro" id="IPR047112">
    <property type="entry name" value="RecG/Mfd"/>
</dbReference>
<dbReference type="EC" id="3.6.4.-" evidence="9"/>
<dbReference type="Pfam" id="PF17757">
    <property type="entry name" value="UvrB_inter"/>
    <property type="match status" value="1"/>
</dbReference>
<dbReference type="SMART" id="SM00982">
    <property type="entry name" value="TRCF"/>
    <property type="match status" value="1"/>
</dbReference>
<feature type="domain" description="Helicase ATP-binding" evidence="10">
    <location>
        <begin position="615"/>
        <end position="776"/>
    </location>
</feature>
<keyword evidence="2 9" id="KW-0547">Nucleotide-binding</keyword>
<dbReference type="Pfam" id="PF00271">
    <property type="entry name" value="Helicase_C"/>
    <property type="match status" value="1"/>
</dbReference>
<dbReference type="InterPro" id="IPR001650">
    <property type="entry name" value="Helicase_C-like"/>
</dbReference>
<evidence type="ECO:0000313" key="13">
    <source>
        <dbReference type="Proteomes" id="UP000266744"/>
    </source>
</evidence>
<dbReference type="InterPro" id="IPR005118">
    <property type="entry name" value="TRCF_C"/>
</dbReference>
<comment type="function">
    <text evidence="9">Couples transcription and DNA repair by recognizing RNA polymerase (RNAP) stalled at DNA lesions. Mediates ATP-dependent release of RNAP and its truncated transcript from the DNA, and recruitment of nucleotide excision repair machinery to the damaged site.</text>
</comment>
<dbReference type="InterPro" id="IPR048635">
    <property type="entry name" value="MFD_D3"/>
</dbReference>
<dbReference type="SUPFAM" id="SSF141259">
    <property type="entry name" value="CarD-like"/>
    <property type="match status" value="1"/>
</dbReference>
<keyword evidence="1 9" id="KW-0963">Cytoplasm</keyword>
<evidence type="ECO:0000256" key="7">
    <source>
        <dbReference type="ARBA" id="ARBA00023125"/>
    </source>
</evidence>
<feature type="domain" description="Helicase C-terminal" evidence="11">
    <location>
        <begin position="798"/>
        <end position="951"/>
    </location>
</feature>
<organism evidence="12 13">
    <name type="scientific">Yersinia entomophaga</name>
    <dbReference type="NCBI Taxonomy" id="935293"/>
    <lineage>
        <taxon>Bacteria</taxon>
        <taxon>Pseudomonadati</taxon>
        <taxon>Pseudomonadota</taxon>
        <taxon>Gammaproteobacteria</taxon>
        <taxon>Enterobacterales</taxon>
        <taxon>Yersiniaceae</taxon>
        <taxon>Yersinia</taxon>
    </lineage>
</organism>
<dbReference type="SMART" id="SM00487">
    <property type="entry name" value="DEXDc"/>
    <property type="match status" value="1"/>
</dbReference>
<dbReference type="SMART" id="SM01058">
    <property type="entry name" value="CarD_TRCF"/>
    <property type="match status" value="1"/>
</dbReference>
<dbReference type="PANTHER" id="PTHR47964:SF1">
    <property type="entry name" value="ATP-DEPENDENT DNA HELICASE HOMOLOG RECG, CHLOROPLASTIC"/>
    <property type="match status" value="1"/>
</dbReference>
<sequence length="1148" mass="130815">MSQQYRYSLPERRGDIRQLGQLTGAACAIECAEIIERHPGPVMLIAPDMQNALRLRDEIQQFTAHSVTTLSDWETLPYDSFSPHQDIISTRLSCLYQLPAMKRGVIILPVNTLMQRVCPHEFLHGHALVMKKGQHLSRDKLRSQLEQAGYRSVDQVMEHGEFATRGALLDLYPMGSEEPYRIDFFDDEIDSLRVFDVDSQRTLSEVEHINLLPAHEFPIDQAAIELFRSQWREQFEVRRDPEHIYQQVSKGIWPAGIEYWQPLFFSQALPTLFSYLPDNTLLVNTGDLEAAAERFWQDVNQRYESRRIDPMRPLLAPETLWLRTDGLFSELKDWPRIQLKTDVLPKKAANTNLDYQGLPDVAVQAQAKAPLDNLRRFIEGFSGSVVFSVESEGRRETLQDLLGRIKLRPTLISRLDEVKKTGHYLMIGAAERGFLDHIRQLALICESDLLGERVSRRRQDNRRTINTDTLIRNLAELRPGQPVVHLEHGVGRYLGLTTLEAGGIKAEYLILTYAGEDKLYVPVSSLHLISRYSGGADENAPLHKLGGDAWTRARQKAAEKVRDVAAELLDIYAQRAVKSGFKFKQDREQYQLFCQSFPFETTPDQEQAINAVLSDMCQPLAMDRLVCGDVGFGKTEVAMRAAFLAVNNNKQVAVLVPTTLLAQQHFDNFRDRFATWPVRIEMLSRFRSAKEQQVILEQAAEGKIDILIGTHKLLQSDLHWKDLGLLIVDEEHRFGVRHKERIKAMRADVDILTLTATPIPRTLNMAMSGMRDLSIIATPPARRLAVKTFVREYDNLVVREAILREVLRGGQVYYLYNDVENIEKAAQRLAELVPEARIAIGHGQMRERDLERVMNDFHHQRFNVLVCTTIIETGIDIPSANTIIIERADHFGLAQLHQLRGRVGRSHHQAYAYLLTPNPKAMTTDAKKRLEAIASLEDLGAGFALATHDLEIRGAGELLGEDQSGQMTTIGFSLYMELLESAVDALKEGREPSLEDLTSNQTEIEMRMPVLLPDDFIPDVNIRLSFYKRIASARDDVELDELKVELIDRFGLLPDAARFLLQTASLRQHAQKLGIKRIEGNERGGFIEFGEKNKVDPVYLIGLLQRQPQIFRLEGPTKLKFMQDLSDRTKRLKFVEELLASFEQHRIA</sequence>
<name>A0ABN4PSK8_YERET</name>
<dbReference type="InterPro" id="IPR041471">
    <property type="entry name" value="UvrB_inter"/>
</dbReference>
<evidence type="ECO:0000256" key="1">
    <source>
        <dbReference type="ARBA" id="ARBA00022490"/>
    </source>
</evidence>
<dbReference type="InterPro" id="IPR004576">
    <property type="entry name" value="Mfd"/>
</dbReference>
<dbReference type="Pfam" id="PF03461">
    <property type="entry name" value="TRCF"/>
    <property type="match status" value="1"/>
</dbReference>
<comment type="subcellular location">
    <subcellularLocation>
        <location evidence="9">Cytoplasm</location>
    </subcellularLocation>
</comment>
<evidence type="ECO:0000259" key="11">
    <source>
        <dbReference type="PROSITE" id="PS51194"/>
    </source>
</evidence>
<gene>
    <name evidence="9" type="primary">mfd</name>
    <name evidence="12" type="ORF">PL78_03210</name>
</gene>
<dbReference type="CDD" id="cd18810">
    <property type="entry name" value="SF2_C_TRCF"/>
    <property type="match status" value="1"/>
</dbReference>
<evidence type="ECO:0000256" key="3">
    <source>
        <dbReference type="ARBA" id="ARBA00022763"/>
    </source>
</evidence>
<evidence type="ECO:0000259" key="10">
    <source>
        <dbReference type="PROSITE" id="PS51192"/>
    </source>
</evidence>
<dbReference type="PANTHER" id="PTHR47964">
    <property type="entry name" value="ATP-DEPENDENT DNA HELICASE HOMOLOG RECG, CHLOROPLASTIC"/>
    <property type="match status" value="1"/>
</dbReference>
<keyword evidence="7 9" id="KW-0238">DNA-binding</keyword>
<dbReference type="Gene3D" id="3.40.50.11140">
    <property type="match status" value="1"/>
</dbReference>
<dbReference type="SUPFAM" id="SSF52540">
    <property type="entry name" value="P-loop containing nucleoside triphosphate hydrolases"/>
    <property type="match status" value="4"/>
</dbReference>
<dbReference type="InterPro" id="IPR027417">
    <property type="entry name" value="P-loop_NTPase"/>
</dbReference>
<keyword evidence="13" id="KW-1185">Reference proteome</keyword>
<keyword evidence="6 9" id="KW-0067">ATP-binding</keyword>
<comment type="similarity">
    <text evidence="9">In the N-terminal section; belongs to the UvrB family.</text>
</comment>
<evidence type="ECO:0000256" key="2">
    <source>
        <dbReference type="ARBA" id="ARBA00022741"/>
    </source>
</evidence>
<protein>
    <recommendedName>
        <fullName evidence="9">Transcription-repair-coupling factor</fullName>
        <shortName evidence="9">TRCF</shortName>
        <ecNumber evidence="9">3.6.4.-</ecNumber>
    </recommendedName>
</protein>
<dbReference type="Pfam" id="PF21132">
    <property type="entry name" value="MFD_D3"/>
    <property type="match status" value="1"/>
</dbReference>
<dbReference type="EMBL" id="CP010029">
    <property type="protein sequence ID" value="ANI28850.1"/>
    <property type="molecule type" value="Genomic_DNA"/>
</dbReference>
<dbReference type="Gene3D" id="3.30.2060.10">
    <property type="entry name" value="Penicillin-binding protein 1b domain"/>
    <property type="match status" value="1"/>
</dbReference>
<dbReference type="SUPFAM" id="SSF143517">
    <property type="entry name" value="TRCF domain-like"/>
    <property type="match status" value="1"/>
</dbReference>
<reference evidence="13" key="1">
    <citation type="journal article" date="2016" name="Toxins">
        <title>The Draft Genome Sequence of the Yersinia entomophaga Entomopathogenic Type Strain MH96T.</title>
        <authorList>
            <person name="Hurst M.R."/>
            <person name="Beattie A."/>
            <person name="Altermann E."/>
            <person name="Moraga R.M."/>
            <person name="Harper L.A."/>
            <person name="Calder J."/>
            <person name="Laugraud A."/>
        </authorList>
    </citation>
    <scope>NUCLEOTIDE SEQUENCE [LARGE SCALE GENOMIC DNA]</scope>
    <source>
        <strain evidence="13">MH96</strain>
    </source>
</reference>
<evidence type="ECO:0000256" key="9">
    <source>
        <dbReference type="HAMAP-Rule" id="MF_00969"/>
    </source>
</evidence>
<dbReference type="NCBIfam" id="NF007966">
    <property type="entry name" value="PRK10689.1"/>
    <property type="match status" value="1"/>
</dbReference>
<dbReference type="Pfam" id="PF00270">
    <property type="entry name" value="DEAD"/>
    <property type="match status" value="1"/>
</dbReference>
<evidence type="ECO:0000256" key="5">
    <source>
        <dbReference type="ARBA" id="ARBA00022806"/>
    </source>
</evidence>
<keyword evidence="5" id="KW-0347">Helicase</keyword>
<dbReference type="CDD" id="cd17991">
    <property type="entry name" value="DEXHc_TRCF"/>
    <property type="match status" value="1"/>
</dbReference>
<dbReference type="Gene3D" id="3.40.50.11180">
    <property type="match status" value="1"/>
</dbReference>
<evidence type="ECO:0000256" key="4">
    <source>
        <dbReference type="ARBA" id="ARBA00022801"/>
    </source>
</evidence>
<dbReference type="Gene3D" id="3.90.1150.50">
    <property type="entry name" value="Transcription-repair-coupling factor, D7 domain"/>
    <property type="match status" value="1"/>
</dbReference>
<evidence type="ECO:0000256" key="6">
    <source>
        <dbReference type="ARBA" id="ARBA00022840"/>
    </source>
</evidence>
<dbReference type="Pfam" id="PF02559">
    <property type="entry name" value="CarD_TRCF_RID"/>
    <property type="match status" value="1"/>
</dbReference>
<dbReference type="RefSeq" id="WP_064513083.1">
    <property type="nucleotide sequence ID" value="NZ_CBCSBH010000026.1"/>
</dbReference>
<keyword evidence="8 9" id="KW-0234">DNA repair</keyword>
<dbReference type="InterPro" id="IPR036101">
    <property type="entry name" value="CarD-like/TRCF_RID_sf"/>
</dbReference>
<evidence type="ECO:0000313" key="12">
    <source>
        <dbReference type="EMBL" id="ANI28850.1"/>
    </source>
</evidence>
<keyword evidence="3 9" id="KW-0227">DNA damage</keyword>
<dbReference type="InterPro" id="IPR003711">
    <property type="entry name" value="CarD-like/TRCF_RID"/>
</dbReference>
<dbReference type="InterPro" id="IPR011545">
    <property type="entry name" value="DEAD/DEAH_box_helicase_dom"/>
</dbReference>
<comment type="similarity">
    <text evidence="9">In the C-terminal section; belongs to the helicase family. RecG subfamily.</text>
</comment>
<dbReference type="Proteomes" id="UP000266744">
    <property type="component" value="Chromosome"/>
</dbReference>
<keyword evidence="4 9" id="KW-0378">Hydrolase</keyword>
<dbReference type="HAMAP" id="MF_00969">
    <property type="entry name" value="TRCF"/>
    <property type="match status" value="1"/>
</dbReference>
<dbReference type="NCBIfam" id="TIGR00580">
    <property type="entry name" value="mfd"/>
    <property type="match status" value="1"/>
</dbReference>
<dbReference type="SMART" id="SM00490">
    <property type="entry name" value="HELICc"/>
    <property type="match status" value="1"/>
</dbReference>
<dbReference type="PROSITE" id="PS51194">
    <property type="entry name" value="HELICASE_CTER"/>
    <property type="match status" value="1"/>
</dbReference>